<dbReference type="Gramene" id="rna25418">
    <property type="protein sequence ID" value="RHN62807.1"/>
    <property type="gene ID" value="gene25418"/>
</dbReference>
<evidence type="ECO:0000313" key="1">
    <source>
        <dbReference type="EMBL" id="RHN62807.1"/>
    </source>
</evidence>
<protein>
    <submittedName>
        <fullName evidence="1">Uncharacterized protein</fullName>
    </submittedName>
</protein>
<name>A0A396IIR9_MEDTR</name>
<accession>A0A396IIR9</accession>
<comment type="caution">
    <text evidence="1">The sequence shown here is derived from an EMBL/GenBank/DDBJ whole genome shotgun (WGS) entry which is preliminary data.</text>
</comment>
<reference evidence="2" key="1">
    <citation type="journal article" date="2018" name="Nat. Plants">
        <title>Whole-genome landscape of Medicago truncatula symbiotic genes.</title>
        <authorList>
            <person name="Pecrix Y."/>
            <person name="Staton S.E."/>
            <person name="Sallet E."/>
            <person name="Lelandais-Briere C."/>
            <person name="Moreau S."/>
            <person name="Carrere S."/>
            <person name="Blein T."/>
            <person name="Jardinaud M.F."/>
            <person name="Latrasse D."/>
            <person name="Zouine M."/>
            <person name="Zahm M."/>
            <person name="Kreplak J."/>
            <person name="Mayjonade B."/>
            <person name="Satge C."/>
            <person name="Perez M."/>
            <person name="Cauet S."/>
            <person name="Marande W."/>
            <person name="Chantry-Darmon C."/>
            <person name="Lopez-Roques C."/>
            <person name="Bouchez O."/>
            <person name="Berard A."/>
            <person name="Debelle F."/>
            <person name="Munos S."/>
            <person name="Bendahmane A."/>
            <person name="Berges H."/>
            <person name="Niebel A."/>
            <person name="Buitink J."/>
            <person name="Frugier F."/>
            <person name="Benhamed M."/>
            <person name="Crespi M."/>
            <person name="Gouzy J."/>
            <person name="Gamas P."/>
        </authorList>
    </citation>
    <scope>NUCLEOTIDE SEQUENCE [LARGE SCALE GENOMIC DNA]</scope>
    <source>
        <strain evidence="2">cv. Jemalong A17</strain>
    </source>
</reference>
<dbReference type="AlphaFoldDB" id="A0A396IIR9"/>
<evidence type="ECO:0000313" key="2">
    <source>
        <dbReference type="Proteomes" id="UP000265566"/>
    </source>
</evidence>
<organism evidence="1 2">
    <name type="scientific">Medicago truncatula</name>
    <name type="common">Barrel medic</name>
    <name type="synonym">Medicago tribuloides</name>
    <dbReference type="NCBI Taxonomy" id="3880"/>
    <lineage>
        <taxon>Eukaryota</taxon>
        <taxon>Viridiplantae</taxon>
        <taxon>Streptophyta</taxon>
        <taxon>Embryophyta</taxon>
        <taxon>Tracheophyta</taxon>
        <taxon>Spermatophyta</taxon>
        <taxon>Magnoliopsida</taxon>
        <taxon>eudicotyledons</taxon>
        <taxon>Gunneridae</taxon>
        <taxon>Pentapetalae</taxon>
        <taxon>rosids</taxon>
        <taxon>fabids</taxon>
        <taxon>Fabales</taxon>
        <taxon>Fabaceae</taxon>
        <taxon>Papilionoideae</taxon>
        <taxon>50 kb inversion clade</taxon>
        <taxon>NPAAA clade</taxon>
        <taxon>Hologalegina</taxon>
        <taxon>IRL clade</taxon>
        <taxon>Trifolieae</taxon>
        <taxon>Medicago</taxon>
    </lineage>
</organism>
<sequence>MKKIRKREKILESVIMTRGFGVRHCRKFSSCLVVSIAEYVNEKKTAISTIIKYDLRGIIFCWLCYAYAARKLIYKIISL</sequence>
<proteinExistence type="predicted"/>
<dbReference type="EMBL" id="PSQE01000004">
    <property type="protein sequence ID" value="RHN62807.1"/>
    <property type="molecule type" value="Genomic_DNA"/>
</dbReference>
<gene>
    <name evidence="1" type="ORF">MtrunA17_Chr4g0051401</name>
</gene>
<dbReference type="Proteomes" id="UP000265566">
    <property type="component" value="Chromosome 4"/>
</dbReference>